<dbReference type="SMART" id="SM00871">
    <property type="entry name" value="AraC_E_bind"/>
    <property type="match status" value="1"/>
</dbReference>
<evidence type="ECO:0000313" key="3">
    <source>
        <dbReference type="Proteomes" id="UP000007177"/>
    </source>
</evidence>
<dbReference type="InterPro" id="IPR029441">
    <property type="entry name" value="Cass2"/>
</dbReference>
<evidence type="ECO:0000259" key="1">
    <source>
        <dbReference type="SMART" id="SM00871"/>
    </source>
</evidence>
<proteinExistence type="predicted"/>
<evidence type="ECO:0000313" key="2">
    <source>
        <dbReference type="EMBL" id="AFA47227.1"/>
    </source>
</evidence>
<reference evidence="3" key="1">
    <citation type="submission" date="2011-07" db="EMBL/GenBank/DDBJ databases">
        <title>Complete genome sequence of Acetobacterium woodii.</title>
        <authorList>
            <person name="Poehlein A."/>
            <person name="Schmidt S."/>
            <person name="Kaster A.-K."/>
            <person name="Goenrich M."/>
            <person name="Vollmers J."/>
            <person name="Thuermer A."/>
            <person name="Gottschalk G."/>
            <person name="Thauer R.K."/>
            <person name="Daniel R."/>
            <person name="Mueller V."/>
        </authorList>
    </citation>
    <scope>NUCLEOTIDE SEQUENCE [LARGE SCALE GENOMIC DNA]</scope>
    <source>
        <strain evidence="3">ATCC 29683 / DSM 1030 / JCM 2381 / KCTC 1655 / WB1</strain>
    </source>
</reference>
<reference evidence="2 3" key="2">
    <citation type="journal article" date="2012" name="PLoS ONE">
        <title>An ancient pathway combining carbon dioxide fixation with the generation and utilization of a sodium ion gradient for ATP synthesis.</title>
        <authorList>
            <person name="Poehlein A."/>
            <person name="Schmidt S."/>
            <person name="Kaster A.K."/>
            <person name="Goenrich M."/>
            <person name="Vollmers J."/>
            <person name="Thurmer A."/>
            <person name="Bertsch J."/>
            <person name="Schuchmann K."/>
            <person name="Voigt B."/>
            <person name="Hecker M."/>
            <person name="Daniel R."/>
            <person name="Thauer R.K."/>
            <person name="Gottschalk G."/>
            <person name="Muller V."/>
        </authorList>
    </citation>
    <scope>NUCLEOTIDE SEQUENCE [LARGE SCALE GENOMIC DNA]</scope>
    <source>
        <strain evidence="3">ATCC 29683 / DSM 1030 / JCM 2381 / KCTC 1655 / WB1</strain>
    </source>
</reference>
<sequence>MKYQVVELKEKKVVGITARTSNQDQNMGAIIGGLWQQFYEQGIYQAIPSKVNACSIGMYSNYQDREKDAYDVTVCCEVSTLEQLPAGVVGKTVEAGKYAKFVVKGNTHEVIADFWTKLWAMDLDRKYSCDFEEYQPGGDMENAEIHIYLALN</sequence>
<dbReference type="KEGG" id="awo:Awo_c04260"/>
<dbReference type="HOGENOM" id="CLU_106591_1_0_9"/>
<accession>H6LHP8</accession>
<dbReference type="Proteomes" id="UP000007177">
    <property type="component" value="Chromosome"/>
</dbReference>
<dbReference type="Gene3D" id="3.20.80.10">
    <property type="entry name" value="Regulatory factor, effector binding domain"/>
    <property type="match status" value="1"/>
</dbReference>
<dbReference type="eggNOG" id="COG3708">
    <property type="taxonomic scope" value="Bacteria"/>
</dbReference>
<dbReference type="InterPro" id="IPR011256">
    <property type="entry name" value="Reg_factor_effector_dom_sf"/>
</dbReference>
<organism evidence="2 3">
    <name type="scientific">Acetobacterium woodii (strain ATCC 29683 / DSM 1030 / JCM 2381 / KCTC 1655 / WB1)</name>
    <dbReference type="NCBI Taxonomy" id="931626"/>
    <lineage>
        <taxon>Bacteria</taxon>
        <taxon>Bacillati</taxon>
        <taxon>Bacillota</taxon>
        <taxon>Clostridia</taxon>
        <taxon>Eubacteriales</taxon>
        <taxon>Eubacteriaceae</taxon>
        <taxon>Acetobacterium</taxon>
    </lineage>
</organism>
<dbReference type="InterPro" id="IPR053182">
    <property type="entry name" value="YobU-like_regulator"/>
</dbReference>
<gene>
    <name evidence="2" type="ordered locus">Awo_c04260</name>
</gene>
<dbReference type="PANTHER" id="PTHR36444:SF2">
    <property type="entry name" value="TRANSCRIPTIONAL REGULATOR PROTEIN YOBU-RELATED"/>
    <property type="match status" value="1"/>
</dbReference>
<dbReference type="EMBL" id="CP002987">
    <property type="protein sequence ID" value="AFA47227.1"/>
    <property type="molecule type" value="Genomic_DNA"/>
</dbReference>
<dbReference type="Pfam" id="PF14526">
    <property type="entry name" value="Cass2"/>
    <property type="match status" value="1"/>
</dbReference>
<dbReference type="STRING" id="931626.Awo_c04260"/>
<feature type="domain" description="AraC effector-binding" evidence="1">
    <location>
        <begin position="1"/>
        <end position="152"/>
    </location>
</feature>
<dbReference type="PANTHER" id="PTHR36444">
    <property type="entry name" value="TRANSCRIPTIONAL REGULATOR PROTEIN YOBU-RELATED"/>
    <property type="match status" value="1"/>
</dbReference>
<dbReference type="InterPro" id="IPR010499">
    <property type="entry name" value="AraC_E-bd"/>
</dbReference>
<dbReference type="RefSeq" id="WP_014354830.1">
    <property type="nucleotide sequence ID" value="NC_016894.1"/>
</dbReference>
<name>H6LHP8_ACEWD</name>
<dbReference type="OrthoDB" id="9801008at2"/>
<dbReference type="AlphaFoldDB" id="H6LHP8"/>
<dbReference type="SUPFAM" id="SSF55136">
    <property type="entry name" value="Probable bacterial effector-binding domain"/>
    <property type="match status" value="1"/>
</dbReference>
<protein>
    <submittedName>
        <fullName evidence="2">Transcriptional regulator AraC family</fullName>
    </submittedName>
</protein>
<keyword evidence="3" id="KW-1185">Reference proteome</keyword>